<protein>
    <submittedName>
        <fullName evidence="1">Potassium channel tetramerization domain containing 5</fullName>
    </submittedName>
</protein>
<name>A0AC11CRJ1_SHEEP</name>
<reference evidence="1" key="1">
    <citation type="submission" date="2020-11" db="EMBL/GenBank/DDBJ databases">
        <authorList>
            <person name="Davenport K.M."/>
            <person name="Bickhart D.M."/>
            <person name="Smith T.P.L."/>
            <person name="Murdoch B.M."/>
            <person name="Rosen B.D."/>
        </authorList>
    </citation>
    <scope>NUCLEOTIDE SEQUENCE [LARGE SCALE GENOMIC DNA]</scope>
    <source>
        <strain evidence="1">OAR_USU_Benz2616</strain>
    </source>
</reference>
<organism evidence="1">
    <name type="scientific">Ovis aries</name>
    <name type="common">Sheep</name>
    <dbReference type="NCBI Taxonomy" id="9940"/>
    <lineage>
        <taxon>Eukaryota</taxon>
        <taxon>Metazoa</taxon>
        <taxon>Chordata</taxon>
        <taxon>Craniata</taxon>
        <taxon>Vertebrata</taxon>
        <taxon>Euteleostomi</taxon>
        <taxon>Mammalia</taxon>
        <taxon>Eutheria</taxon>
        <taxon>Laurasiatheria</taxon>
        <taxon>Artiodactyla</taxon>
        <taxon>Ruminantia</taxon>
        <taxon>Pecora</taxon>
        <taxon>Bovidae</taxon>
        <taxon>Caprinae</taxon>
        <taxon>Ovis</taxon>
    </lineage>
</organism>
<reference evidence="1" key="3">
    <citation type="submission" date="2025-09" db="UniProtKB">
        <authorList>
            <consortium name="Ensembl"/>
        </authorList>
    </citation>
    <scope>IDENTIFICATION</scope>
</reference>
<accession>A0AC11CRJ1</accession>
<gene>
    <name evidence="1" type="primary">KCTD5</name>
</gene>
<sequence>ENHCELLPPAPSGLGAGLGGGLCRRCSAGLGALAQRPGSVSKWVRLNVGGTYFLTTRQTLCRDPKSFLYRLCQADPDLDSDKDETGAYLIDRDPTYFGPVLNYLRHGKLVINKDLAEEGVLEEAEFYNITSLIKLVKDKIRERDSKTSQAPVKHVYRVLQCQEEELTQMVSTMSDGWKFEQLVSIGSSYNYGSEDQAEFLCVVSKELHNSPHGPASEPSEKAKVGAPCPPPAGLARSFPRHRSPSSLRCGLAGFAATGSPCASALSSLIFPGRVGSESREQRAQTPLGHGAWGRWTPRPAPSPPLPSGLLLKVLSLSDDEDTGPGDSDSD</sequence>
<dbReference type="Ensembl" id="ENSOART00020041412.2">
    <property type="protein sequence ID" value="ENSOARP00020034394.2"/>
    <property type="gene ID" value="ENSOARG00020026317.2"/>
</dbReference>
<evidence type="ECO:0000313" key="1">
    <source>
        <dbReference type="Ensembl" id="ENSOARP00020034394.2"/>
    </source>
</evidence>
<proteinExistence type="predicted"/>
<reference evidence="1" key="2">
    <citation type="submission" date="2025-08" db="UniProtKB">
        <authorList>
            <consortium name="Ensembl"/>
        </authorList>
    </citation>
    <scope>IDENTIFICATION</scope>
</reference>